<dbReference type="EMBL" id="KZ293660">
    <property type="protein sequence ID" value="PBK91802.1"/>
    <property type="molecule type" value="Genomic_DNA"/>
</dbReference>
<organism evidence="1 2">
    <name type="scientific">Armillaria gallica</name>
    <name type="common">Bulbous honey fungus</name>
    <name type="synonym">Armillaria bulbosa</name>
    <dbReference type="NCBI Taxonomy" id="47427"/>
    <lineage>
        <taxon>Eukaryota</taxon>
        <taxon>Fungi</taxon>
        <taxon>Dikarya</taxon>
        <taxon>Basidiomycota</taxon>
        <taxon>Agaricomycotina</taxon>
        <taxon>Agaricomycetes</taxon>
        <taxon>Agaricomycetidae</taxon>
        <taxon>Agaricales</taxon>
        <taxon>Marasmiineae</taxon>
        <taxon>Physalacriaceae</taxon>
        <taxon>Armillaria</taxon>
    </lineage>
</organism>
<dbReference type="InParanoid" id="A0A2H3DJZ3"/>
<evidence type="ECO:0000313" key="2">
    <source>
        <dbReference type="Proteomes" id="UP000217790"/>
    </source>
</evidence>
<proteinExistence type="predicted"/>
<keyword evidence="2" id="KW-1185">Reference proteome</keyword>
<dbReference type="AlphaFoldDB" id="A0A2H3DJZ3"/>
<dbReference type="Proteomes" id="UP000217790">
    <property type="component" value="Unassembled WGS sequence"/>
</dbReference>
<gene>
    <name evidence="1" type="ORF">ARMGADRAFT_1031290</name>
</gene>
<sequence length="151" mass="16344">MASLSSIWSTDTSLLPNAPANFQGALSSSGQLFLDDNQHCVQALVFPSTAKTTFQRHHDETGNNNDSTSTMAAEDRNVHAVWIRENSQRLPFTASMTAKWLKVSHSTCPMGGEGLVKHKPQEMGMLGCLEALADTSLMSGMSTTLINKPYG</sequence>
<name>A0A2H3DJZ3_ARMGA</name>
<reference evidence="2" key="1">
    <citation type="journal article" date="2017" name="Nat. Ecol. Evol.">
        <title>Genome expansion and lineage-specific genetic innovations in the forest pathogenic fungi Armillaria.</title>
        <authorList>
            <person name="Sipos G."/>
            <person name="Prasanna A.N."/>
            <person name="Walter M.C."/>
            <person name="O'Connor E."/>
            <person name="Balint B."/>
            <person name="Krizsan K."/>
            <person name="Kiss B."/>
            <person name="Hess J."/>
            <person name="Varga T."/>
            <person name="Slot J."/>
            <person name="Riley R."/>
            <person name="Boka B."/>
            <person name="Rigling D."/>
            <person name="Barry K."/>
            <person name="Lee J."/>
            <person name="Mihaltcheva S."/>
            <person name="LaButti K."/>
            <person name="Lipzen A."/>
            <person name="Waldron R."/>
            <person name="Moloney N.M."/>
            <person name="Sperisen C."/>
            <person name="Kredics L."/>
            <person name="Vagvoelgyi C."/>
            <person name="Patrignani A."/>
            <person name="Fitzpatrick D."/>
            <person name="Nagy I."/>
            <person name="Doyle S."/>
            <person name="Anderson J.B."/>
            <person name="Grigoriev I.V."/>
            <person name="Gueldener U."/>
            <person name="Muensterkoetter M."/>
            <person name="Nagy L.G."/>
        </authorList>
    </citation>
    <scope>NUCLEOTIDE SEQUENCE [LARGE SCALE GENOMIC DNA]</scope>
    <source>
        <strain evidence="2">Ar21-2</strain>
    </source>
</reference>
<accession>A0A2H3DJZ3</accession>
<protein>
    <submittedName>
        <fullName evidence="1">Uncharacterized protein</fullName>
    </submittedName>
</protein>
<evidence type="ECO:0000313" key="1">
    <source>
        <dbReference type="EMBL" id="PBK91802.1"/>
    </source>
</evidence>